<dbReference type="Pfam" id="PF10618">
    <property type="entry name" value="Tail_tube"/>
    <property type="match status" value="1"/>
</dbReference>
<evidence type="ECO:0000313" key="2">
    <source>
        <dbReference type="Proteomes" id="UP000030949"/>
    </source>
</evidence>
<comment type="caution">
    <text evidence="1">The sequence shown here is derived from an EMBL/GenBank/DDBJ whole genome shotgun (WGS) entry which is preliminary data.</text>
</comment>
<sequence>MAGKNRIGGIIALKVNGDIYFAKGNFTYNLGKPKREGVVGADTVHGYKETPQVPFVEGEITDRNELSLEDLVTLDDATITLELSNGKVISLSEAWYAGEGTGNTEEGNIACRFEGMSAEEVK</sequence>
<protein>
    <submittedName>
        <fullName evidence="1">Tail protein</fullName>
    </submittedName>
</protein>
<dbReference type="AlphaFoldDB" id="A0A0B1YRD2"/>
<evidence type="ECO:0000313" key="1">
    <source>
        <dbReference type="EMBL" id="KHK61244.1"/>
    </source>
</evidence>
<organism evidence="1 2">
    <name type="scientific">Pseudomonas frederiksbergensis</name>
    <dbReference type="NCBI Taxonomy" id="104087"/>
    <lineage>
        <taxon>Bacteria</taxon>
        <taxon>Pseudomonadati</taxon>
        <taxon>Pseudomonadota</taxon>
        <taxon>Gammaproteobacteria</taxon>
        <taxon>Pseudomonadales</taxon>
        <taxon>Pseudomonadaceae</taxon>
        <taxon>Pseudomonas</taxon>
    </lineage>
</organism>
<accession>A0A0B1YRD2</accession>
<proteinExistence type="predicted"/>
<dbReference type="EMBL" id="JQGJ01000041">
    <property type="protein sequence ID" value="KHK61244.1"/>
    <property type="molecule type" value="Genomic_DNA"/>
</dbReference>
<reference evidence="2" key="1">
    <citation type="submission" date="2015-03" db="EMBL/GenBank/DDBJ databases">
        <title>Pseudomonas frederiksbergensis hydrocarbon degrader.</title>
        <authorList>
            <person name="Brown L.M."/>
            <person name="Ruiz O.N."/>
            <person name="Mueller S."/>
            <person name="Gunasekera T.S."/>
        </authorList>
    </citation>
    <scope>NUCLEOTIDE SEQUENCE [LARGE SCALE GENOMIC DNA]</scope>
    <source>
        <strain evidence="2">SI8</strain>
    </source>
</reference>
<dbReference type="OrthoDB" id="5463544at2"/>
<gene>
    <name evidence="1" type="ORF">JZ00_29710</name>
</gene>
<dbReference type="RefSeq" id="WP_039594650.1">
    <property type="nucleotide sequence ID" value="NZ_JQGJ02000038.1"/>
</dbReference>
<dbReference type="Proteomes" id="UP000030949">
    <property type="component" value="Unassembled WGS sequence"/>
</dbReference>
<name>A0A0B1YRD2_9PSED</name>
<dbReference type="InterPro" id="IPR019596">
    <property type="entry name" value="Phage_Mu_GpM_tail_tub"/>
</dbReference>